<accession>A0AAQ3LEV4</accession>
<dbReference type="AlphaFoldDB" id="A0AAQ3LEV4"/>
<sequence>MVELLSMPNPDPNSKTITKERPSHLSFPVAWEHVASDGAGRYITRVIHRLPGDVLHVWTSRRHRKRRGGRIVKATEAVVSEDPSMTHSIPMRHATFRYWGWAMQRLTWWIGVIFILGSICFVLGTVPMAYEGVAKLLGWSGHVLNSICFTGSVFFTIGSYLLLLEAVNIDLDLRLEMRARKLEHFLEGEKFEIPGRKPLRFWGWAWGRIDYQIAIVQLTGALIFNINTGMALVSGLDWIQTDAWVWTPSTLASICFVTAAYLGIVEVCHRWWAWQPRDVSWWINLFGLLGALGFLISSIFGFFAQGPILLPQWLGNIFALMMGSWFFLIGTYLLIPEMFLEDEQL</sequence>
<dbReference type="RefSeq" id="WP_317832764.1">
    <property type="nucleotide sequence ID" value="NZ_CP136920.1"/>
</dbReference>
<proteinExistence type="predicted"/>
<evidence type="ECO:0008006" key="4">
    <source>
        <dbReference type="Google" id="ProtNLM"/>
    </source>
</evidence>
<dbReference type="Proteomes" id="UP001304300">
    <property type="component" value="Chromosome"/>
</dbReference>
<keyword evidence="1" id="KW-1133">Transmembrane helix</keyword>
<name>A0AAQ3LEV4_9BACT</name>
<protein>
    <recommendedName>
        <fullName evidence="4">YrhK domain-containing protein</fullName>
    </recommendedName>
</protein>
<feature type="transmembrane region" description="Helical" evidence="1">
    <location>
        <begin position="142"/>
        <end position="164"/>
    </location>
</feature>
<gene>
    <name evidence="2" type="ORF">RZN69_18615</name>
</gene>
<dbReference type="KEGG" id="puo:RZN69_18615"/>
<feature type="transmembrane region" description="Helical" evidence="1">
    <location>
        <begin position="213"/>
        <end position="233"/>
    </location>
</feature>
<feature type="transmembrane region" description="Helical" evidence="1">
    <location>
        <begin position="245"/>
        <end position="269"/>
    </location>
</feature>
<keyword evidence="1" id="KW-0812">Transmembrane</keyword>
<feature type="transmembrane region" description="Helical" evidence="1">
    <location>
        <begin position="281"/>
        <end position="304"/>
    </location>
</feature>
<keyword evidence="3" id="KW-1185">Reference proteome</keyword>
<evidence type="ECO:0000313" key="2">
    <source>
        <dbReference type="EMBL" id="WOO40639.1"/>
    </source>
</evidence>
<evidence type="ECO:0000313" key="3">
    <source>
        <dbReference type="Proteomes" id="UP001304300"/>
    </source>
</evidence>
<evidence type="ECO:0000256" key="1">
    <source>
        <dbReference type="SAM" id="Phobius"/>
    </source>
</evidence>
<feature type="transmembrane region" description="Helical" evidence="1">
    <location>
        <begin position="316"/>
        <end position="335"/>
    </location>
</feature>
<reference evidence="2 3" key="1">
    <citation type="submission" date="2023-10" db="EMBL/GenBank/DDBJ databases">
        <title>Rubellicoccus peritrichatus gen. nov., sp. nov., isolated from an algae of coral reef tank.</title>
        <authorList>
            <person name="Luo J."/>
        </authorList>
    </citation>
    <scope>NUCLEOTIDE SEQUENCE [LARGE SCALE GENOMIC DNA]</scope>
    <source>
        <strain evidence="2 3">CR14</strain>
    </source>
</reference>
<dbReference type="EMBL" id="CP136920">
    <property type="protein sequence ID" value="WOO40639.1"/>
    <property type="molecule type" value="Genomic_DNA"/>
</dbReference>
<keyword evidence="1" id="KW-0472">Membrane</keyword>
<feature type="transmembrane region" description="Helical" evidence="1">
    <location>
        <begin position="106"/>
        <end position="130"/>
    </location>
</feature>
<organism evidence="2 3">
    <name type="scientific">Rubellicoccus peritrichatus</name>
    <dbReference type="NCBI Taxonomy" id="3080537"/>
    <lineage>
        <taxon>Bacteria</taxon>
        <taxon>Pseudomonadati</taxon>
        <taxon>Verrucomicrobiota</taxon>
        <taxon>Opitutia</taxon>
        <taxon>Puniceicoccales</taxon>
        <taxon>Cerasicoccaceae</taxon>
        <taxon>Rubellicoccus</taxon>
    </lineage>
</organism>